<reference evidence="4 5" key="2">
    <citation type="journal article" date="2012" name="Int. J. Syst. Evol. Microbiol.">
        <title>Magnetococcus marinus gen. nov., sp. nov., a marine, magnetotactic bacterium that represents a novel lineage (Magnetococcaceae fam. nov.; Magnetococcales ord. nov.) at the base of the Alphaproteobacteria.</title>
        <authorList>
            <person name="Bazylinski D.A."/>
            <person name="Williams T.J."/>
            <person name="Lefevre C.T."/>
            <person name="Berg R.J."/>
            <person name="Zhang C.L."/>
            <person name="Bowser S.S."/>
            <person name="Dean A.J."/>
            <person name="Beveridge T.J."/>
        </authorList>
    </citation>
    <scope>NUCLEOTIDE SEQUENCE [LARGE SCALE GENOMIC DNA]</scope>
    <source>
        <strain evidence="5">ATCC BAA-1437 / JCM 17883 / MC-1</strain>
    </source>
</reference>
<dbReference type="SUPFAM" id="SSF48452">
    <property type="entry name" value="TPR-like"/>
    <property type="match status" value="1"/>
</dbReference>
<keyword evidence="3" id="KW-0472">Membrane</keyword>
<protein>
    <submittedName>
        <fullName evidence="4">Uncharacterized protein</fullName>
    </submittedName>
</protein>
<feature type="compositionally biased region" description="Low complexity" evidence="2">
    <location>
        <begin position="175"/>
        <end position="185"/>
    </location>
</feature>
<proteinExistence type="predicted"/>
<evidence type="ECO:0000256" key="3">
    <source>
        <dbReference type="SAM" id="Phobius"/>
    </source>
</evidence>
<evidence type="ECO:0000313" key="4">
    <source>
        <dbReference type="EMBL" id="ABK43447.1"/>
    </source>
</evidence>
<keyword evidence="3" id="KW-1133">Transmembrane helix</keyword>
<keyword evidence="5" id="KW-1185">Reference proteome</keyword>
<evidence type="ECO:0000256" key="2">
    <source>
        <dbReference type="SAM" id="MobiDB-lite"/>
    </source>
</evidence>
<dbReference type="Pfam" id="PF14559">
    <property type="entry name" value="TPR_19"/>
    <property type="match status" value="1"/>
</dbReference>
<dbReference type="RefSeq" id="WP_011712604.1">
    <property type="nucleotide sequence ID" value="NC_008576.1"/>
</dbReference>
<keyword evidence="1" id="KW-0175">Coiled coil</keyword>
<dbReference type="KEGG" id="mgm:Mmc1_0929"/>
<sequence length="335" mass="37709">MSVIYKAMRNLQRKKAEETVAAEPMDAPTVVEAIEEERPSVKRRGLVWGGAGLVVVLLGGWLGYYYLDQQKQEQVAQQQRLKDKAERERRAAEDASAESLGDLKLESVVKVFSKGSVVPMPDYFAMLEAALPQQAQADPAQGDEKPVIEAALPDALERFLSLEQLLEEPQPEPPVQSVVQSAVAAAPPPPQAEQVAPQSEEPEQRGREVDESSTLVQLESVRQLTLDLSYAMQKGQAKSVAKLLTKLRQSRGEDHPIVLKMEAFWDMKNQRYGRAIKQLYKVLYTQPQDRDARFNLVVAQLHVGQLREAKRGLRALREEYPEDLQIAQLMKRYVQ</sequence>
<accession>A0L654</accession>
<organism evidence="4 5">
    <name type="scientific">Magnetococcus marinus (strain ATCC BAA-1437 / JCM 17883 / MC-1)</name>
    <dbReference type="NCBI Taxonomy" id="156889"/>
    <lineage>
        <taxon>Bacteria</taxon>
        <taxon>Pseudomonadati</taxon>
        <taxon>Pseudomonadota</taxon>
        <taxon>Magnetococcia</taxon>
        <taxon>Magnetococcales</taxon>
        <taxon>Magnetococcaceae</taxon>
        <taxon>Magnetococcus</taxon>
    </lineage>
</organism>
<feature type="region of interest" description="Disordered" evidence="2">
    <location>
        <begin position="168"/>
        <end position="213"/>
    </location>
</feature>
<reference evidence="5" key="1">
    <citation type="journal article" date="2009" name="Appl. Environ. Microbiol.">
        <title>Complete genome sequence of the chemolithoautotrophic marine magnetotactic coccus strain MC-1.</title>
        <authorList>
            <person name="Schubbe S."/>
            <person name="Williams T.J."/>
            <person name="Xie G."/>
            <person name="Kiss H.E."/>
            <person name="Brettin T.S."/>
            <person name="Martinez D."/>
            <person name="Ross C.A."/>
            <person name="Schuler D."/>
            <person name="Cox B.L."/>
            <person name="Nealson K.H."/>
            <person name="Bazylinski D.A."/>
        </authorList>
    </citation>
    <scope>NUCLEOTIDE SEQUENCE [LARGE SCALE GENOMIC DNA]</scope>
    <source>
        <strain evidence="5">ATCC BAA-1437 / JCM 17883 / MC-1</strain>
    </source>
</reference>
<dbReference type="Gene3D" id="1.25.40.10">
    <property type="entry name" value="Tetratricopeptide repeat domain"/>
    <property type="match status" value="1"/>
</dbReference>
<evidence type="ECO:0000256" key="1">
    <source>
        <dbReference type="SAM" id="Coils"/>
    </source>
</evidence>
<feature type="transmembrane region" description="Helical" evidence="3">
    <location>
        <begin position="46"/>
        <end position="67"/>
    </location>
</feature>
<dbReference type="Proteomes" id="UP000002586">
    <property type="component" value="Chromosome"/>
</dbReference>
<dbReference type="EMBL" id="CP000471">
    <property type="protein sequence ID" value="ABK43447.1"/>
    <property type="molecule type" value="Genomic_DNA"/>
</dbReference>
<dbReference type="AlphaFoldDB" id="A0L654"/>
<dbReference type="STRING" id="156889.Mmc1_0929"/>
<dbReference type="OrthoDB" id="10002334at2"/>
<feature type="coiled-coil region" evidence="1">
    <location>
        <begin position="67"/>
        <end position="98"/>
    </location>
</feature>
<name>A0L654_MAGMM</name>
<keyword evidence="3" id="KW-0812">Transmembrane</keyword>
<gene>
    <name evidence="4" type="ordered locus">Mmc1_0929</name>
</gene>
<evidence type="ECO:0000313" key="5">
    <source>
        <dbReference type="Proteomes" id="UP000002586"/>
    </source>
</evidence>
<dbReference type="InterPro" id="IPR011990">
    <property type="entry name" value="TPR-like_helical_dom_sf"/>
</dbReference>
<dbReference type="HOGENOM" id="CLU_828471_0_0_5"/>